<organism evidence="1 2">
    <name type="scientific">Vararia minispora EC-137</name>
    <dbReference type="NCBI Taxonomy" id="1314806"/>
    <lineage>
        <taxon>Eukaryota</taxon>
        <taxon>Fungi</taxon>
        <taxon>Dikarya</taxon>
        <taxon>Basidiomycota</taxon>
        <taxon>Agaricomycotina</taxon>
        <taxon>Agaricomycetes</taxon>
        <taxon>Russulales</taxon>
        <taxon>Lachnocladiaceae</taxon>
        <taxon>Vararia</taxon>
    </lineage>
</organism>
<reference evidence="1" key="1">
    <citation type="submission" date="2021-02" db="EMBL/GenBank/DDBJ databases">
        <authorList>
            <consortium name="DOE Joint Genome Institute"/>
            <person name="Ahrendt S."/>
            <person name="Looney B.P."/>
            <person name="Miyauchi S."/>
            <person name="Morin E."/>
            <person name="Drula E."/>
            <person name="Courty P.E."/>
            <person name="Chicoki N."/>
            <person name="Fauchery L."/>
            <person name="Kohler A."/>
            <person name="Kuo A."/>
            <person name="Labutti K."/>
            <person name="Pangilinan J."/>
            <person name="Lipzen A."/>
            <person name="Riley R."/>
            <person name="Andreopoulos W."/>
            <person name="He G."/>
            <person name="Johnson J."/>
            <person name="Barry K.W."/>
            <person name="Grigoriev I.V."/>
            <person name="Nagy L."/>
            <person name="Hibbett D."/>
            <person name="Henrissat B."/>
            <person name="Matheny P.B."/>
            <person name="Labbe J."/>
            <person name="Martin F."/>
        </authorList>
    </citation>
    <scope>NUCLEOTIDE SEQUENCE</scope>
    <source>
        <strain evidence="1">EC-137</strain>
    </source>
</reference>
<dbReference type="Proteomes" id="UP000814128">
    <property type="component" value="Unassembled WGS sequence"/>
</dbReference>
<reference evidence="1" key="2">
    <citation type="journal article" date="2022" name="New Phytol.">
        <title>Evolutionary transition to the ectomycorrhizal habit in the genomes of a hyperdiverse lineage of mushroom-forming fungi.</title>
        <authorList>
            <person name="Looney B."/>
            <person name="Miyauchi S."/>
            <person name="Morin E."/>
            <person name="Drula E."/>
            <person name="Courty P.E."/>
            <person name="Kohler A."/>
            <person name="Kuo A."/>
            <person name="LaButti K."/>
            <person name="Pangilinan J."/>
            <person name="Lipzen A."/>
            <person name="Riley R."/>
            <person name="Andreopoulos W."/>
            <person name="He G."/>
            <person name="Johnson J."/>
            <person name="Nolan M."/>
            <person name="Tritt A."/>
            <person name="Barry K.W."/>
            <person name="Grigoriev I.V."/>
            <person name="Nagy L.G."/>
            <person name="Hibbett D."/>
            <person name="Henrissat B."/>
            <person name="Matheny P.B."/>
            <person name="Labbe J."/>
            <person name="Martin F.M."/>
        </authorList>
    </citation>
    <scope>NUCLEOTIDE SEQUENCE</scope>
    <source>
        <strain evidence="1">EC-137</strain>
    </source>
</reference>
<protein>
    <submittedName>
        <fullName evidence="1">Uncharacterized protein</fullName>
    </submittedName>
</protein>
<proteinExistence type="predicted"/>
<sequence>MHFSALYALAFLIPAFAAPVPGAKLAEVADDKPPPPVSMLRMVLTLGSAALLRCLPGFASANAATGSSGYPGYPGRAQRPRAAVSASYFGSGSFTVSSTVGFDPSGLAATSNGNGLSPSAVSMNLSTLPPPPPRR</sequence>
<accession>A0ACB8QVU0</accession>
<evidence type="ECO:0000313" key="1">
    <source>
        <dbReference type="EMBL" id="KAI0036024.1"/>
    </source>
</evidence>
<keyword evidence="2" id="KW-1185">Reference proteome</keyword>
<name>A0ACB8QVU0_9AGAM</name>
<dbReference type="EMBL" id="MU273476">
    <property type="protein sequence ID" value="KAI0036024.1"/>
    <property type="molecule type" value="Genomic_DNA"/>
</dbReference>
<gene>
    <name evidence="1" type="ORF">K488DRAFT_82464</name>
</gene>
<evidence type="ECO:0000313" key="2">
    <source>
        <dbReference type="Proteomes" id="UP000814128"/>
    </source>
</evidence>
<comment type="caution">
    <text evidence="1">The sequence shown here is derived from an EMBL/GenBank/DDBJ whole genome shotgun (WGS) entry which is preliminary data.</text>
</comment>